<evidence type="ECO:0000256" key="1">
    <source>
        <dbReference type="ARBA" id="ARBA00022448"/>
    </source>
</evidence>
<feature type="domain" description="Cytochrome c" evidence="7">
    <location>
        <begin position="76"/>
        <end position="162"/>
    </location>
</feature>
<feature type="domain" description="Cytochrome c" evidence="7">
    <location>
        <begin position="255"/>
        <end position="341"/>
    </location>
</feature>
<evidence type="ECO:0000313" key="8">
    <source>
        <dbReference type="EMBL" id="SFB85865.1"/>
    </source>
</evidence>
<dbReference type="GO" id="GO:0020037">
    <property type="term" value="F:heme binding"/>
    <property type="evidence" value="ECO:0007669"/>
    <property type="project" value="InterPro"/>
</dbReference>
<dbReference type="Gene3D" id="1.10.760.10">
    <property type="entry name" value="Cytochrome c-like domain"/>
    <property type="match status" value="3"/>
</dbReference>
<dbReference type="RefSeq" id="WP_093359325.1">
    <property type="nucleotide sequence ID" value="NZ_FOLG01000001.1"/>
</dbReference>
<evidence type="ECO:0000256" key="3">
    <source>
        <dbReference type="ARBA" id="ARBA00022723"/>
    </source>
</evidence>
<evidence type="ECO:0000256" key="2">
    <source>
        <dbReference type="ARBA" id="ARBA00022617"/>
    </source>
</evidence>
<evidence type="ECO:0000256" key="4">
    <source>
        <dbReference type="ARBA" id="ARBA00022982"/>
    </source>
</evidence>
<dbReference type="OrthoDB" id="9773456at2"/>
<dbReference type="PANTHER" id="PTHR33751">
    <property type="entry name" value="CBB3-TYPE CYTOCHROME C OXIDASE SUBUNIT FIXP"/>
    <property type="match status" value="1"/>
</dbReference>
<accession>A0A1I1EFH9</accession>
<organism evidence="8 9">
    <name type="scientific">Tropicimonas isoalkanivorans</name>
    <dbReference type="NCBI Taxonomy" id="441112"/>
    <lineage>
        <taxon>Bacteria</taxon>
        <taxon>Pseudomonadati</taxon>
        <taxon>Pseudomonadota</taxon>
        <taxon>Alphaproteobacteria</taxon>
        <taxon>Rhodobacterales</taxon>
        <taxon>Roseobacteraceae</taxon>
        <taxon>Tropicimonas</taxon>
    </lineage>
</organism>
<keyword evidence="3 6" id="KW-0479">Metal-binding</keyword>
<dbReference type="AlphaFoldDB" id="A0A1I1EFH9"/>
<protein>
    <submittedName>
        <fullName evidence="8">Cytochrome c553</fullName>
    </submittedName>
</protein>
<dbReference type="Pfam" id="PF13442">
    <property type="entry name" value="Cytochrome_CBB3"/>
    <property type="match status" value="2"/>
</dbReference>
<gene>
    <name evidence="8" type="ORF">SAMN04488094_101790</name>
</gene>
<name>A0A1I1EFH9_9RHOB</name>
<keyword evidence="2 6" id="KW-0349">Heme</keyword>
<dbReference type="InterPro" id="IPR050597">
    <property type="entry name" value="Cytochrome_c_Oxidase_Subunit"/>
</dbReference>
<keyword evidence="9" id="KW-1185">Reference proteome</keyword>
<dbReference type="SUPFAM" id="SSF46626">
    <property type="entry name" value="Cytochrome c"/>
    <property type="match status" value="2"/>
</dbReference>
<keyword evidence="1" id="KW-0813">Transport</keyword>
<proteinExistence type="predicted"/>
<dbReference type="STRING" id="441112.SAMN04488094_101790"/>
<dbReference type="GO" id="GO:0009055">
    <property type="term" value="F:electron transfer activity"/>
    <property type="evidence" value="ECO:0007669"/>
    <property type="project" value="InterPro"/>
</dbReference>
<dbReference type="InterPro" id="IPR009056">
    <property type="entry name" value="Cyt_c-like_dom"/>
</dbReference>
<dbReference type="EMBL" id="FOLG01000001">
    <property type="protein sequence ID" value="SFB85865.1"/>
    <property type="molecule type" value="Genomic_DNA"/>
</dbReference>
<evidence type="ECO:0000256" key="6">
    <source>
        <dbReference type="PROSITE-ProRule" id="PRU00433"/>
    </source>
</evidence>
<evidence type="ECO:0000259" key="7">
    <source>
        <dbReference type="PROSITE" id="PS51007"/>
    </source>
</evidence>
<sequence>MKVEPGTPRIVFRTLAALASLGALAGGGVVAFGLYNVSARVGHWPGVGWVLHTTFVQSVKLRAMPEAEVPDLSDPALADLGAQHYATACAPCHAAPGVERSATVRAMVPAPPHIEEAVAHWEANHLHWIVYNGIKMSGMPAWSAPERSAEVWPVVAYLLRVKEGTAPTDLVAQDGGARGDWAAYCQACHEDVSAHVPRLGILSPEYLNKALSDYRDGSRPSGIMEQAASLVPADDIPALVPRMSPRTPAEAVTEAPAGPGADLARRGTDDVPACVACHGPGATRAKAEFPSLAGQDPSYLAAQLSLWRDGLRGGSDVMTKAAMDLSDADIAALAGWYGALSPEIAPALQ</sequence>
<dbReference type="PROSITE" id="PS51007">
    <property type="entry name" value="CYTC"/>
    <property type="match status" value="2"/>
</dbReference>
<dbReference type="GO" id="GO:0046872">
    <property type="term" value="F:metal ion binding"/>
    <property type="evidence" value="ECO:0007669"/>
    <property type="project" value="UniProtKB-KW"/>
</dbReference>
<reference evidence="8 9" key="1">
    <citation type="submission" date="2016-10" db="EMBL/GenBank/DDBJ databases">
        <authorList>
            <person name="de Groot N.N."/>
        </authorList>
    </citation>
    <scope>NUCLEOTIDE SEQUENCE [LARGE SCALE GENOMIC DNA]</scope>
    <source>
        <strain evidence="8 9">DSM 19548</strain>
    </source>
</reference>
<keyword evidence="4" id="KW-0249">Electron transport</keyword>
<dbReference type="Proteomes" id="UP000198728">
    <property type="component" value="Unassembled WGS sequence"/>
</dbReference>
<dbReference type="InterPro" id="IPR036909">
    <property type="entry name" value="Cyt_c-like_dom_sf"/>
</dbReference>
<evidence type="ECO:0000256" key="5">
    <source>
        <dbReference type="ARBA" id="ARBA00023004"/>
    </source>
</evidence>
<keyword evidence="5 6" id="KW-0408">Iron</keyword>
<evidence type="ECO:0000313" key="9">
    <source>
        <dbReference type="Proteomes" id="UP000198728"/>
    </source>
</evidence>
<dbReference type="PANTHER" id="PTHR33751:SF9">
    <property type="entry name" value="CYTOCHROME C4"/>
    <property type="match status" value="1"/>
</dbReference>